<organism evidence="1 2">
    <name type="scientific">Fusarium oligoseptatum</name>
    <dbReference type="NCBI Taxonomy" id="2604345"/>
    <lineage>
        <taxon>Eukaryota</taxon>
        <taxon>Fungi</taxon>
        <taxon>Dikarya</taxon>
        <taxon>Ascomycota</taxon>
        <taxon>Pezizomycotina</taxon>
        <taxon>Sordariomycetes</taxon>
        <taxon>Hypocreomycetidae</taxon>
        <taxon>Hypocreales</taxon>
        <taxon>Nectriaceae</taxon>
        <taxon>Fusarium</taxon>
        <taxon>Fusarium solani species complex</taxon>
    </lineage>
</organism>
<evidence type="ECO:0000313" key="2">
    <source>
        <dbReference type="Proteomes" id="UP000287144"/>
    </source>
</evidence>
<keyword evidence="2" id="KW-1185">Reference proteome</keyword>
<sequence length="627" mass="70899">MINSSNFNIFEYQGKRHIYCWLMFVLISHPPYHSSCNGPISLALSHFTLAISVMRQLCLTRRCCLCQFEFSAGDDLIALDGGKRSKPLKYGSRPEAHDDSGNIAYKACAYPCIHAREQAIGCHVSCLRLVNLATLQRCLEINRFSFEPQPDQERARHRWLRDEVTSRLATTLPLPLPAELRREISQYLLQEYAVVSTRPLPNRRKAFSISAANLGRAIQHHIAIEGQRYLSNLTIGVDRSATPAIIKFVYICEDHRGIQKIVCSTSTNAPNVAYTPGLSWKTLPIRHAGGIVEFHGDGMKLRHLVYRDGSSMKNSRNVTAFPVPRDPKKPFRLYPFHQALYPSPPRIRRFPYNFPGMTGLSVCCNPEPIAMHTHTTDKDLSIYKSTPETSVWLHIPFKPSERITSVWMRQALNRPNQHSALAFTTNMNRTQLLGVQTTPALTAYPWLPLDAPAGRPSSLFLDSHPAAILALGFDSKLPAHNGRNTITFPKPVSEHPSPRSSEGFFWSQASLKDVAEITPCRGADATKPKITGLLFHYADRTMACVGQVRFDCLDEPLAVKSSERLYLRFEKTEDRPYVAEVLQSTEAPESTTGKWFHVPWTGILEWWHSYRQCQVWHEGSCSMKMKG</sequence>
<accession>A0A428T708</accession>
<dbReference type="EMBL" id="NKCK01000122">
    <property type="protein sequence ID" value="RSL97794.1"/>
    <property type="molecule type" value="Genomic_DNA"/>
</dbReference>
<dbReference type="STRING" id="1325735.A0A428T708"/>
<evidence type="ECO:0000313" key="1">
    <source>
        <dbReference type="EMBL" id="RSL97794.1"/>
    </source>
</evidence>
<gene>
    <name evidence="1" type="ORF">CEP52_010704</name>
</gene>
<comment type="caution">
    <text evidence="1">The sequence shown here is derived from an EMBL/GenBank/DDBJ whole genome shotgun (WGS) entry which is preliminary data.</text>
</comment>
<proteinExistence type="predicted"/>
<name>A0A428T708_9HYPO</name>
<dbReference type="Proteomes" id="UP000287144">
    <property type="component" value="Unassembled WGS sequence"/>
</dbReference>
<dbReference type="AlphaFoldDB" id="A0A428T708"/>
<protein>
    <submittedName>
        <fullName evidence="1">Uncharacterized protein</fullName>
    </submittedName>
</protein>
<reference evidence="1 2" key="1">
    <citation type="submission" date="2017-06" db="EMBL/GenBank/DDBJ databases">
        <title>Comparative genomic analysis of Ambrosia Fusariam Clade fungi.</title>
        <authorList>
            <person name="Stajich J.E."/>
            <person name="Carrillo J."/>
            <person name="Kijimoto T."/>
            <person name="Eskalen A."/>
            <person name="O'Donnell K."/>
            <person name="Kasson M."/>
        </authorList>
    </citation>
    <scope>NUCLEOTIDE SEQUENCE [LARGE SCALE GENOMIC DNA]</scope>
    <source>
        <strain evidence="1 2">NRRL62579</strain>
    </source>
</reference>